<dbReference type="FunFam" id="2.60.260.20:FF:000013">
    <property type="entry name" value="DnaJ subfamily B member 11"/>
    <property type="match status" value="1"/>
</dbReference>
<dbReference type="SMART" id="SM00271">
    <property type="entry name" value="DnaJ"/>
    <property type="match status" value="1"/>
</dbReference>
<dbReference type="PROSITE" id="PS50076">
    <property type="entry name" value="DNAJ_2"/>
    <property type="match status" value="1"/>
</dbReference>
<dbReference type="PRINTS" id="PR00625">
    <property type="entry name" value="JDOMAIN"/>
</dbReference>
<reference evidence="3 4" key="1">
    <citation type="submission" date="2016-11" db="EMBL/GenBank/DDBJ databases">
        <authorList>
            <person name="Jaros S."/>
            <person name="Januszkiewicz K."/>
            <person name="Wedrychowicz H."/>
        </authorList>
    </citation>
    <scope>NUCLEOTIDE SEQUENCE [LARGE SCALE GENOMIC DNA]</scope>
    <source>
        <strain evidence="3 4">DSM 24787</strain>
    </source>
</reference>
<keyword evidence="3" id="KW-0238">DNA-binding</keyword>
<dbReference type="PANTHER" id="PTHR43096:SF52">
    <property type="entry name" value="DNAJ HOMOLOG 1, MITOCHONDRIAL-RELATED"/>
    <property type="match status" value="1"/>
</dbReference>
<dbReference type="PROSITE" id="PS00636">
    <property type="entry name" value="DNAJ_1"/>
    <property type="match status" value="1"/>
</dbReference>
<evidence type="ECO:0000313" key="4">
    <source>
        <dbReference type="Proteomes" id="UP000185003"/>
    </source>
</evidence>
<feature type="domain" description="J" evidence="2">
    <location>
        <begin position="5"/>
        <end position="70"/>
    </location>
</feature>
<dbReference type="EMBL" id="FSRA01000001">
    <property type="protein sequence ID" value="SIO11403.1"/>
    <property type="molecule type" value="Genomic_DNA"/>
</dbReference>
<dbReference type="CDD" id="cd10747">
    <property type="entry name" value="DnaJ_C"/>
    <property type="match status" value="1"/>
</dbReference>
<accession>A0A1N6GV39</accession>
<dbReference type="GO" id="GO:0003677">
    <property type="term" value="F:DNA binding"/>
    <property type="evidence" value="ECO:0007669"/>
    <property type="project" value="UniProtKB-KW"/>
</dbReference>
<dbReference type="RefSeq" id="WP_074239998.1">
    <property type="nucleotide sequence ID" value="NZ_FSRA01000001.1"/>
</dbReference>
<dbReference type="Proteomes" id="UP000185003">
    <property type="component" value="Unassembled WGS sequence"/>
</dbReference>
<dbReference type="AlphaFoldDB" id="A0A1N6GV39"/>
<protein>
    <submittedName>
        <fullName evidence="3">Curved DNA-binding protein</fullName>
    </submittedName>
</protein>
<gene>
    <name evidence="3" type="ORF">SAMN04488055_2995</name>
</gene>
<dbReference type="SUPFAM" id="SSF46565">
    <property type="entry name" value="Chaperone J-domain"/>
    <property type="match status" value="1"/>
</dbReference>
<dbReference type="InterPro" id="IPR018253">
    <property type="entry name" value="DnaJ_domain_CS"/>
</dbReference>
<dbReference type="GO" id="GO:0051082">
    <property type="term" value="F:unfolded protein binding"/>
    <property type="evidence" value="ECO:0007669"/>
    <property type="project" value="InterPro"/>
</dbReference>
<dbReference type="GO" id="GO:0005737">
    <property type="term" value="C:cytoplasm"/>
    <property type="evidence" value="ECO:0007669"/>
    <property type="project" value="TreeGrafter"/>
</dbReference>
<dbReference type="CDD" id="cd06257">
    <property type="entry name" value="DnaJ"/>
    <property type="match status" value="1"/>
</dbReference>
<keyword evidence="1" id="KW-0143">Chaperone</keyword>
<organism evidence="3 4">
    <name type="scientific">Chitinophaga niabensis</name>
    <dbReference type="NCBI Taxonomy" id="536979"/>
    <lineage>
        <taxon>Bacteria</taxon>
        <taxon>Pseudomonadati</taxon>
        <taxon>Bacteroidota</taxon>
        <taxon>Chitinophagia</taxon>
        <taxon>Chitinophagales</taxon>
        <taxon>Chitinophagaceae</taxon>
        <taxon>Chitinophaga</taxon>
    </lineage>
</organism>
<evidence type="ECO:0000256" key="1">
    <source>
        <dbReference type="ARBA" id="ARBA00023186"/>
    </source>
</evidence>
<dbReference type="STRING" id="536979.SAMN04488055_2995"/>
<dbReference type="PANTHER" id="PTHR43096">
    <property type="entry name" value="DNAJ HOMOLOG 1, MITOCHONDRIAL-RELATED"/>
    <property type="match status" value="1"/>
</dbReference>
<evidence type="ECO:0000259" key="2">
    <source>
        <dbReference type="PROSITE" id="PS50076"/>
    </source>
</evidence>
<keyword evidence="4" id="KW-1185">Reference proteome</keyword>
<dbReference type="GO" id="GO:0042026">
    <property type="term" value="P:protein refolding"/>
    <property type="evidence" value="ECO:0007669"/>
    <property type="project" value="TreeGrafter"/>
</dbReference>
<dbReference type="Gene3D" id="1.10.287.110">
    <property type="entry name" value="DnaJ domain"/>
    <property type="match status" value="1"/>
</dbReference>
<dbReference type="SUPFAM" id="SSF49493">
    <property type="entry name" value="HSP40/DnaJ peptide-binding domain"/>
    <property type="match status" value="2"/>
</dbReference>
<dbReference type="Gene3D" id="2.60.260.20">
    <property type="entry name" value="Urease metallochaperone UreE, N-terminal domain"/>
    <property type="match status" value="2"/>
</dbReference>
<proteinExistence type="predicted"/>
<dbReference type="InterPro" id="IPR002939">
    <property type="entry name" value="DnaJ_C"/>
</dbReference>
<evidence type="ECO:0000313" key="3">
    <source>
        <dbReference type="EMBL" id="SIO11403.1"/>
    </source>
</evidence>
<dbReference type="OrthoDB" id="9779889at2"/>
<name>A0A1N6GV39_9BACT</name>
<dbReference type="InterPro" id="IPR001623">
    <property type="entry name" value="DnaJ_domain"/>
</dbReference>
<sequence length="311" mass="34497">MEYKDYYKVLGIDKKASAADIKKAYRKLAVKYHPDKNPDDKLAEEKFKELNEAYEVLGDEEKRKKYDEFGENWKYYEQAGSNGGDFDWSKWRSGQGAGRQQQYDDSMFGDGSQFSDFFEHLFGGGFGSRAQQGRGRSNRRGGDLQATMQVSLQDVYTGATRQIEVNGQKLNLKIKPGTYSGQVLRLKGKGQPGRSGGEAGDLLIEVSIAPDAQFELKGKDVYMEVPVDLFTAVLGGKVQVAVPGSPLQLSIPAGTDSGRLFRLKAKGLPVPEGSKEVAGDLYVKVKITVPGQLTEEERKLFTQLAEMRKKP</sequence>
<dbReference type="InterPro" id="IPR008971">
    <property type="entry name" value="HSP40/DnaJ_pept-bd"/>
</dbReference>
<dbReference type="Pfam" id="PF01556">
    <property type="entry name" value="DnaJ_C"/>
    <property type="match status" value="1"/>
</dbReference>
<dbReference type="InterPro" id="IPR036869">
    <property type="entry name" value="J_dom_sf"/>
</dbReference>
<dbReference type="Pfam" id="PF00226">
    <property type="entry name" value="DnaJ"/>
    <property type="match status" value="1"/>
</dbReference>